<evidence type="ECO:0000256" key="2">
    <source>
        <dbReference type="ARBA" id="ARBA00004760"/>
    </source>
</evidence>
<dbReference type="InterPro" id="IPR015424">
    <property type="entry name" value="PyrdxlP-dep_Trfase"/>
</dbReference>
<keyword evidence="14" id="KW-0812">Transmembrane</keyword>
<keyword evidence="8" id="KW-0746">Sphingolipid metabolism</keyword>
<comment type="pathway">
    <text evidence="2">Lipid metabolism; sphingolipid metabolism.</text>
</comment>
<proteinExistence type="inferred from homology"/>
<dbReference type="Proteomes" id="UP000270296">
    <property type="component" value="Unassembled WGS sequence"/>
</dbReference>
<gene>
    <name evidence="16" type="ORF">SBAD_LOCUS75</name>
</gene>
<reference evidence="16 17" key="2">
    <citation type="submission" date="2018-11" db="EMBL/GenBank/DDBJ databases">
        <authorList>
            <consortium name="Pathogen Informatics"/>
        </authorList>
    </citation>
    <scope>NUCLEOTIDE SEQUENCE [LARGE SCALE GENOMIC DNA]</scope>
</reference>
<dbReference type="EC" id="2.3.1.50" evidence="5"/>
<keyword evidence="14" id="KW-1133">Transmembrane helix</keyword>
<dbReference type="WBParaSite" id="SBAD_0000008401-mRNA-1">
    <property type="protein sequence ID" value="SBAD_0000008401-mRNA-1"/>
    <property type="gene ID" value="SBAD_0000008401"/>
</dbReference>
<evidence type="ECO:0000256" key="4">
    <source>
        <dbReference type="ARBA" id="ARBA00008392"/>
    </source>
</evidence>
<dbReference type="GO" id="GO:0030170">
    <property type="term" value="F:pyridoxal phosphate binding"/>
    <property type="evidence" value="ECO:0007669"/>
    <property type="project" value="InterPro"/>
</dbReference>
<keyword evidence="14" id="KW-0472">Membrane</keyword>
<dbReference type="InterPro" id="IPR050087">
    <property type="entry name" value="AON_synthase_class-II"/>
</dbReference>
<keyword evidence="9" id="KW-0443">Lipid metabolism</keyword>
<dbReference type="InterPro" id="IPR004839">
    <property type="entry name" value="Aminotransferase_I/II_large"/>
</dbReference>
<protein>
    <recommendedName>
        <fullName evidence="11">Serine palmitoyltransferase 1</fullName>
        <ecNumber evidence="5">2.3.1.50</ecNumber>
    </recommendedName>
    <alternativeName>
        <fullName evidence="12">Long chain base biosynthesis protein 1</fullName>
    </alternativeName>
    <alternativeName>
        <fullName evidence="13">Serine-palmitoyl-CoA transferase 1</fullName>
    </alternativeName>
</protein>
<dbReference type="GO" id="GO:0046513">
    <property type="term" value="P:ceramide biosynthetic process"/>
    <property type="evidence" value="ECO:0007669"/>
    <property type="project" value="TreeGrafter"/>
</dbReference>
<evidence type="ECO:0000256" key="13">
    <source>
        <dbReference type="ARBA" id="ARBA00042649"/>
    </source>
</evidence>
<evidence type="ECO:0000256" key="14">
    <source>
        <dbReference type="SAM" id="Phobius"/>
    </source>
</evidence>
<evidence type="ECO:0000256" key="9">
    <source>
        <dbReference type="ARBA" id="ARBA00023098"/>
    </source>
</evidence>
<comment type="cofactor">
    <cofactor evidence="1">
        <name>pyridoxal 5'-phosphate</name>
        <dbReference type="ChEBI" id="CHEBI:597326"/>
    </cofactor>
</comment>
<evidence type="ECO:0000256" key="8">
    <source>
        <dbReference type="ARBA" id="ARBA00022919"/>
    </source>
</evidence>
<evidence type="ECO:0000313" key="17">
    <source>
        <dbReference type="Proteomes" id="UP000270296"/>
    </source>
</evidence>
<reference evidence="18" key="1">
    <citation type="submission" date="2016-06" db="UniProtKB">
        <authorList>
            <consortium name="WormBaseParasite"/>
        </authorList>
    </citation>
    <scope>IDENTIFICATION</scope>
</reference>
<evidence type="ECO:0000256" key="10">
    <source>
        <dbReference type="ARBA" id="ARBA00023315"/>
    </source>
</evidence>
<comment type="pathway">
    <text evidence="3">Sphingolipid metabolism.</text>
</comment>
<dbReference type="SUPFAM" id="SSF53383">
    <property type="entry name" value="PLP-dependent transferases"/>
    <property type="match status" value="1"/>
</dbReference>
<evidence type="ECO:0000256" key="3">
    <source>
        <dbReference type="ARBA" id="ARBA00004991"/>
    </source>
</evidence>
<keyword evidence="17" id="KW-1185">Reference proteome</keyword>
<dbReference type="Gene3D" id="3.40.640.10">
    <property type="entry name" value="Type I PLP-dependent aspartate aminotransferase-like (Major domain)"/>
    <property type="match status" value="1"/>
</dbReference>
<evidence type="ECO:0000256" key="6">
    <source>
        <dbReference type="ARBA" id="ARBA00022679"/>
    </source>
</evidence>
<evidence type="ECO:0000313" key="16">
    <source>
        <dbReference type="EMBL" id="VDO79313.1"/>
    </source>
</evidence>
<evidence type="ECO:0000259" key="15">
    <source>
        <dbReference type="Pfam" id="PF00155"/>
    </source>
</evidence>
<evidence type="ECO:0000313" key="18">
    <source>
        <dbReference type="WBParaSite" id="SBAD_0000008401-mRNA-1"/>
    </source>
</evidence>
<name>A0A183I8Y2_9BILA</name>
<dbReference type="GO" id="GO:0004758">
    <property type="term" value="F:serine C-palmitoyltransferase activity"/>
    <property type="evidence" value="ECO:0007669"/>
    <property type="project" value="UniProtKB-EC"/>
</dbReference>
<evidence type="ECO:0000256" key="5">
    <source>
        <dbReference type="ARBA" id="ARBA00013220"/>
    </source>
</evidence>
<dbReference type="GO" id="GO:0046512">
    <property type="term" value="P:sphingosine biosynthetic process"/>
    <property type="evidence" value="ECO:0007669"/>
    <property type="project" value="TreeGrafter"/>
</dbReference>
<dbReference type="InterPro" id="IPR015421">
    <property type="entry name" value="PyrdxlP-dep_Trfase_major"/>
</dbReference>
<dbReference type="GO" id="GO:0005783">
    <property type="term" value="C:endoplasmic reticulum"/>
    <property type="evidence" value="ECO:0007669"/>
    <property type="project" value="TreeGrafter"/>
</dbReference>
<accession>A0A183I8Y2</accession>
<feature type="transmembrane region" description="Helical" evidence="14">
    <location>
        <begin position="20"/>
        <end position="40"/>
    </location>
</feature>
<dbReference type="OrthoDB" id="3168162at2759"/>
<feature type="domain" description="Aminotransferase class I/classII large" evidence="15">
    <location>
        <begin position="101"/>
        <end position="285"/>
    </location>
</feature>
<dbReference type="EMBL" id="UZAM01000102">
    <property type="protein sequence ID" value="VDO79313.1"/>
    <property type="molecule type" value="Genomic_DNA"/>
</dbReference>
<keyword evidence="10" id="KW-0012">Acyltransferase</keyword>
<comment type="similarity">
    <text evidence="4">Belongs to the class-II pyridoxal-phosphate-dependent aminotransferase family.</text>
</comment>
<dbReference type="GO" id="GO:0016020">
    <property type="term" value="C:membrane"/>
    <property type="evidence" value="ECO:0007669"/>
    <property type="project" value="GOC"/>
</dbReference>
<keyword evidence="6" id="KW-0808">Transferase</keyword>
<evidence type="ECO:0000256" key="11">
    <source>
        <dbReference type="ARBA" id="ARBA00041066"/>
    </source>
</evidence>
<dbReference type="PANTHER" id="PTHR13693">
    <property type="entry name" value="CLASS II AMINOTRANSFERASE/8-AMINO-7-OXONONANOATE SYNTHASE"/>
    <property type="match status" value="1"/>
</dbReference>
<dbReference type="Pfam" id="PF00155">
    <property type="entry name" value="Aminotran_1_2"/>
    <property type="match status" value="1"/>
</dbReference>
<dbReference type="AlphaFoldDB" id="A0A183I8Y2"/>
<dbReference type="PANTHER" id="PTHR13693:SF2">
    <property type="entry name" value="SERINE PALMITOYLTRANSFERASE 1"/>
    <property type="match status" value="1"/>
</dbReference>
<sequence>MIFESCDPFRIALYHIIGEVPWYHLVLEIFLLVWIVGLLFRKSYRPSDVAELTEKEKEELIAEWCPEPLVPDVDTQNPKLHPFYIEGKVGKFVTINGQQYLNFASLNFLGFIGNQKIEDRAIQALHKYGVGSCGPRGFYGTMDVHLELEKRIAQFLNCEESVLYSYGFPTIASVIPAYAKRGDVIFCDKGVNFAILKGLQASRSRVEFFEHNDMRDLERLLELQAEKDRQNPKKAKVTRRFLVVEGIYVNYGTMCPLPRLIEMKWKYKLRLFIDESVSFGVVGARGRGVTDYFGVNVSATIVLKSLLCDHIVGSSG</sequence>
<organism evidence="18">
    <name type="scientific">Soboliphyme baturini</name>
    <dbReference type="NCBI Taxonomy" id="241478"/>
    <lineage>
        <taxon>Eukaryota</taxon>
        <taxon>Metazoa</taxon>
        <taxon>Ecdysozoa</taxon>
        <taxon>Nematoda</taxon>
        <taxon>Enoplea</taxon>
        <taxon>Dorylaimia</taxon>
        <taxon>Dioctophymatida</taxon>
        <taxon>Dioctophymatoidea</taxon>
        <taxon>Soboliphymatidae</taxon>
        <taxon>Soboliphyme</taxon>
    </lineage>
</organism>
<keyword evidence="7" id="KW-0663">Pyridoxal phosphate</keyword>
<evidence type="ECO:0000256" key="1">
    <source>
        <dbReference type="ARBA" id="ARBA00001933"/>
    </source>
</evidence>
<evidence type="ECO:0000256" key="7">
    <source>
        <dbReference type="ARBA" id="ARBA00022898"/>
    </source>
</evidence>
<evidence type="ECO:0000256" key="12">
    <source>
        <dbReference type="ARBA" id="ARBA00041765"/>
    </source>
</evidence>